<evidence type="ECO:0000259" key="7">
    <source>
        <dbReference type="PROSITE" id="PS50112"/>
    </source>
</evidence>
<evidence type="ECO:0000313" key="8">
    <source>
        <dbReference type="EMBL" id="NHE56203.1"/>
    </source>
</evidence>
<keyword evidence="3" id="KW-0597">Phosphoprotein</keyword>
<evidence type="ECO:0000256" key="5">
    <source>
        <dbReference type="ARBA" id="ARBA00022777"/>
    </source>
</evidence>
<dbReference type="PROSITE" id="PS50112">
    <property type="entry name" value="PAS"/>
    <property type="match status" value="1"/>
</dbReference>
<dbReference type="Gene3D" id="1.10.287.130">
    <property type="match status" value="1"/>
</dbReference>
<dbReference type="SUPFAM" id="SSF55785">
    <property type="entry name" value="PYP-like sensor domain (PAS domain)"/>
    <property type="match status" value="1"/>
</dbReference>
<name>A0ABX0H332_9BACT</name>
<dbReference type="InterPro" id="IPR003594">
    <property type="entry name" value="HATPase_dom"/>
</dbReference>
<dbReference type="SUPFAM" id="SSF47384">
    <property type="entry name" value="Homodimeric domain of signal transducing histidine kinase"/>
    <property type="match status" value="1"/>
</dbReference>
<dbReference type="SMART" id="SM00091">
    <property type="entry name" value="PAS"/>
    <property type="match status" value="1"/>
</dbReference>
<dbReference type="EMBL" id="JAANYN010000002">
    <property type="protein sequence ID" value="NHE56203.1"/>
    <property type="molecule type" value="Genomic_DNA"/>
</dbReference>
<dbReference type="InterPro" id="IPR003661">
    <property type="entry name" value="HisK_dim/P_dom"/>
</dbReference>
<dbReference type="EC" id="2.7.13.3" evidence="2"/>
<dbReference type="InterPro" id="IPR036097">
    <property type="entry name" value="HisK_dim/P_sf"/>
</dbReference>
<dbReference type="InterPro" id="IPR035965">
    <property type="entry name" value="PAS-like_dom_sf"/>
</dbReference>
<protein>
    <recommendedName>
        <fullName evidence="2">histidine kinase</fullName>
        <ecNumber evidence="2">2.7.13.3</ecNumber>
    </recommendedName>
</protein>
<keyword evidence="9" id="KW-1185">Reference proteome</keyword>
<dbReference type="PANTHER" id="PTHR43304:SF1">
    <property type="entry name" value="PAC DOMAIN-CONTAINING PROTEIN"/>
    <property type="match status" value="1"/>
</dbReference>
<dbReference type="CDD" id="cd00130">
    <property type="entry name" value="PAS"/>
    <property type="match status" value="1"/>
</dbReference>
<evidence type="ECO:0000256" key="4">
    <source>
        <dbReference type="ARBA" id="ARBA00022679"/>
    </source>
</evidence>
<dbReference type="NCBIfam" id="TIGR00229">
    <property type="entry name" value="sensory_box"/>
    <property type="match status" value="1"/>
</dbReference>
<dbReference type="InterPro" id="IPR000014">
    <property type="entry name" value="PAS"/>
</dbReference>
<dbReference type="InterPro" id="IPR052162">
    <property type="entry name" value="Sensor_kinase/Photoreceptor"/>
</dbReference>
<evidence type="ECO:0000256" key="2">
    <source>
        <dbReference type="ARBA" id="ARBA00012438"/>
    </source>
</evidence>
<reference evidence="8 9" key="1">
    <citation type="submission" date="2020-03" db="EMBL/GenBank/DDBJ databases">
        <title>Cyclobacterium plantarum sp. nov., a marine bacterium isolated from a coastal-marine wetland.</title>
        <authorList>
            <person name="Sanchez-Porro C."/>
            <person name="Ventosa A."/>
            <person name="Amoozegar M."/>
        </authorList>
    </citation>
    <scope>NUCLEOTIDE SEQUENCE [LARGE SCALE GENOMIC DNA]</scope>
    <source>
        <strain evidence="8 9">GBPx2</strain>
    </source>
</reference>
<organism evidence="8 9">
    <name type="scientific">Cyclobacterium plantarum</name>
    <dbReference type="NCBI Taxonomy" id="2716263"/>
    <lineage>
        <taxon>Bacteria</taxon>
        <taxon>Pseudomonadati</taxon>
        <taxon>Bacteroidota</taxon>
        <taxon>Cytophagia</taxon>
        <taxon>Cytophagales</taxon>
        <taxon>Cyclobacteriaceae</taxon>
        <taxon>Cyclobacterium</taxon>
    </lineage>
</organism>
<sequence>MDGSENDLDLFFKMSPDLLCITGFDGYFKQVNPSFQKLMGYTQEELLYRPINSFLYGEDEDITTKIGAKINDGDNALRNHENRYLTKKGEKIWLSWNFFPLPEKGLIYGIAKNVTYKKEIESHKNDLIRKLTETNDKLRQLTFTASHDLRAPVNNILAIFKLMDPGKIKDNETSELIDLLKLSTEGLKTRLDNLLENLKQDDVMQVKVEMLRLKEVFNRSVTSIQSMVENSGAVILSDFSQLPEIPFNRTYLDSIFLNLISNSIKYCRPDIKPLVEIRSYEKDGRAHLEFADNGLGFNLNMVEKDIFGFDQKFHHHKDSHGIGLYLVNKQVTALGGKIEIKSKPNRGAKFIISFKG</sequence>
<feature type="domain" description="Histidine kinase" evidence="6">
    <location>
        <begin position="144"/>
        <end position="356"/>
    </location>
</feature>
<dbReference type="PROSITE" id="PS50109">
    <property type="entry name" value="HIS_KIN"/>
    <property type="match status" value="1"/>
</dbReference>
<evidence type="ECO:0000259" key="6">
    <source>
        <dbReference type="PROSITE" id="PS50109"/>
    </source>
</evidence>
<dbReference type="Pfam" id="PF02518">
    <property type="entry name" value="HATPase_c"/>
    <property type="match status" value="1"/>
</dbReference>
<keyword evidence="4" id="KW-0808">Transferase</keyword>
<comment type="catalytic activity">
    <reaction evidence="1">
        <text>ATP + protein L-histidine = ADP + protein N-phospho-L-histidine.</text>
        <dbReference type="EC" id="2.7.13.3"/>
    </reaction>
</comment>
<dbReference type="PANTHER" id="PTHR43304">
    <property type="entry name" value="PHYTOCHROME-LIKE PROTEIN CPH1"/>
    <property type="match status" value="1"/>
</dbReference>
<dbReference type="Pfam" id="PF13426">
    <property type="entry name" value="PAS_9"/>
    <property type="match status" value="1"/>
</dbReference>
<feature type="domain" description="PAS" evidence="7">
    <location>
        <begin position="4"/>
        <end position="80"/>
    </location>
</feature>
<dbReference type="CDD" id="cd00082">
    <property type="entry name" value="HisKA"/>
    <property type="match status" value="1"/>
</dbReference>
<accession>A0ABX0H332</accession>
<dbReference type="InterPro" id="IPR005467">
    <property type="entry name" value="His_kinase_dom"/>
</dbReference>
<evidence type="ECO:0000256" key="3">
    <source>
        <dbReference type="ARBA" id="ARBA00022553"/>
    </source>
</evidence>
<evidence type="ECO:0000313" key="9">
    <source>
        <dbReference type="Proteomes" id="UP000649799"/>
    </source>
</evidence>
<dbReference type="Gene3D" id="3.30.450.20">
    <property type="entry name" value="PAS domain"/>
    <property type="match status" value="1"/>
</dbReference>
<dbReference type="Gene3D" id="3.30.565.10">
    <property type="entry name" value="Histidine kinase-like ATPase, C-terminal domain"/>
    <property type="match status" value="1"/>
</dbReference>
<evidence type="ECO:0000256" key="1">
    <source>
        <dbReference type="ARBA" id="ARBA00000085"/>
    </source>
</evidence>
<dbReference type="Proteomes" id="UP000649799">
    <property type="component" value="Unassembled WGS sequence"/>
</dbReference>
<comment type="caution">
    <text evidence="8">The sequence shown here is derived from an EMBL/GenBank/DDBJ whole genome shotgun (WGS) entry which is preliminary data.</text>
</comment>
<keyword evidence="5" id="KW-0418">Kinase</keyword>
<proteinExistence type="predicted"/>
<dbReference type="SMART" id="SM00387">
    <property type="entry name" value="HATPase_c"/>
    <property type="match status" value="1"/>
</dbReference>
<dbReference type="InterPro" id="IPR036890">
    <property type="entry name" value="HATPase_C_sf"/>
</dbReference>
<gene>
    <name evidence="8" type="ORF">G9Q97_05165</name>
</gene>
<dbReference type="SUPFAM" id="SSF55874">
    <property type="entry name" value="ATPase domain of HSP90 chaperone/DNA topoisomerase II/histidine kinase"/>
    <property type="match status" value="1"/>
</dbReference>